<dbReference type="AlphaFoldDB" id="A0A1M4ZLN9"/>
<evidence type="ECO:0000313" key="2">
    <source>
        <dbReference type="Proteomes" id="UP000184423"/>
    </source>
</evidence>
<organism evidence="1 2">
    <name type="scientific">Caloramator proteoclasticus DSM 10124</name>
    <dbReference type="NCBI Taxonomy" id="1121262"/>
    <lineage>
        <taxon>Bacteria</taxon>
        <taxon>Bacillati</taxon>
        <taxon>Bacillota</taxon>
        <taxon>Clostridia</taxon>
        <taxon>Eubacteriales</taxon>
        <taxon>Clostridiaceae</taxon>
        <taxon>Caloramator</taxon>
    </lineage>
</organism>
<dbReference type="EMBL" id="FQVG01000040">
    <property type="protein sequence ID" value="SHF18707.1"/>
    <property type="molecule type" value="Genomic_DNA"/>
</dbReference>
<protein>
    <submittedName>
        <fullName evidence="1">Type IV pilus assembly protein PilO</fullName>
    </submittedName>
</protein>
<accession>A0A1M4ZLN9</accession>
<evidence type="ECO:0000313" key="1">
    <source>
        <dbReference type="EMBL" id="SHF18707.1"/>
    </source>
</evidence>
<name>A0A1M4ZLN9_9CLOT</name>
<keyword evidence="2" id="KW-1185">Reference proteome</keyword>
<proteinExistence type="predicted"/>
<sequence length="363" mass="42217">MGMFKLTERDKKMLLILLIFLLGFGFYYAYQAMSSKISSLKEENTKLLYRKAELDRAVEVYNKNKDKIEETKLNYYDISLKMPNNLDEKFCVVDSLNLLRKYDAVINDLPISQKQQFQYSGSKNIDGAFFHSIKITTQLTYENLKRLFTETKDFNTLYSVDSLSLVPLNNGDIVSASFDLKFFGFNDKDAPMRQWQDFNLETGKDKIFSSSPLKTTIADTTSKEYIEQNKDFLVMLSTLNSPETALQIIKTGEDFKIYGKNKQIEKAFIELKQNGEKLLYRMSTEGDSHPKDGGFKEFKNNSENIIIYVYSTERKYQDDKNVVLLNVKNETNKKVMVYVFYDDKNKPRLNITATGNNIFVEKR</sequence>
<reference evidence="2" key="1">
    <citation type="submission" date="2016-11" db="EMBL/GenBank/DDBJ databases">
        <authorList>
            <person name="Varghese N."/>
            <person name="Submissions S."/>
        </authorList>
    </citation>
    <scope>NUCLEOTIDE SEQUENCE [LARGE SCALE GENOMIC DNA]</scope>
    <source>
        <strain evidence="2">DSM 10124</strain>
    </source>
</reference>
<gene>
    <name evidence="1" type="ORF">SAMN02746091_01956</name>
</gene>
<dbReference type="Proteomes" id="UP000184423">
    <property type="component" value="Unassembled WGS sequence"/>
</dbReference>